<dbReference type="InterPro" id="IPR038765">
    <property type="entry name" value="Papain-like_cys_pep_sf"/>
</dbReference>
<evidence type="ECO:0000313" key="2">
    <source>
        <dbReference type="Proteomes" id="UP000322214"/>
    </source>
</evidence>
<dbReference type="RefSeq" id="WP_075084861.1">
    <property type="nucleotide sequence ID" value="NZ_CP042912.1"/>
</dbReference>
<dbReference type="STRING" id="980251.GCA_001642875_02446"/>
<dbReference type="InterPro" id="IPR024453">
    <property type="entry name" value="Peptidase_C92"/>
</dbReference>
<dbReference type="Pfam" id="PF05708">
    <property type="entry name" value="Peptidase_C92"/>
    <property type="match status" value="1"/>
</dbReference>
<keyword evidence="2" id="KW-1185">Reference proteome</keyword>
<name>A0A5B9PBK1_9BACT</name>
<accession>A0A5B9PBK1</accession>
<organism evidence="1 2">
    <name type="scientific">Mariniblastus fucicola</name>
    <dbReference type="NCBI Taxonomy" id="980251"/>
    <lineage>
        <taxon>Bacteria</taxon>
        <taxon>Pseudomonadati</taxon>
        <taxon>Planctomycetota</taxon>
        <taxon>Planctomycetia</taxon>
        <taxon>Pirellulales</taxon>
        <taxon>Pirellulaceae</taxon>
        <taxon>Mariniblastus</taxon>
    </lineage>
</organism>
<dbReference type="OrthoDB" id="195541at2"/>
<protein>
    <recommendedName>
        <fullName evidence="3">Permuted papain-like amidase enzyme, YaeF/YiiX, C92 family</fullName>
    </recommendedName>
</protein>
<dbReference type="AlphaFoldDB" id="A0A5B9PBK1"/>
<evidence type="ECO:0000313" key="1">
    <source>
        <dbReference type="EMBL" id="QEG20521.1"/>
    </source>
</evidence>
<dbReference type="EMBL" id="CP042912">
    <property type="protein sequence ID" value="QEG20521.1"/>
    <property type="molecule type" value="Genomic_DNA"/>
</dbReference>
<gene>
    <name evidence="1" type="ORF">MFFC18_03700</name>
</gene>
<evidence type="ECO:0008006" key="3">
    <source>
        <dbReference type="Google" id="ProtNLM"/>
    </source>
</evidence>
<dbReference type="KEGG" id="mff:MFFC18_03700"/>
<proteinExistence type="predicted"/>
<dbReference type="SUPFAM" id="SSF54001">
    <property type="entry name" value="Cysteine proteinases"/>
    <property type="match status" value="1"/>
</dbReference>
<dbReference type="Proteomes" id="UP000322214">
    <property type="component" value="Chromosome"/>
</dbReference>
<dbReference type="Gene3D" id="3.90.1720.10">
    <property type="entry name" value="endopeptidase domain like (from Nostoc punctiforme)"/>
    <property type="match status" value="1"/>
</dbReference>
<sequence length="457" mass="51874">MFSDETVRKKIASAARTLLTVGPLMPTENSLATEIQDAANASERGYFLPDEDERVRIAYAQYLRTRKALFETLNELRPLVLSKGKVSSEYQVQVFIVSWCTACLLVRSGRYLVDNFRKNCLVRKKLDESEPRFAIAHKEFTAIYKSLTSPRNIWIFLTGLKQAEKSRIEIESLANHPVVGPIVAMLKEEEPWIESSARYYTTGRFKYRWYSFLRRHRSGYQNVSFALFRIGGSLIAELRNHWKRKRVTPGVQRKIGKLLEPGDVIITRHDDATTNIFLPGFWPHAALHIGTEQQRALIGVSIDADRSTRACDPVRILEARKDGVLLRALDDTLSVDCCAVLRPQLKPDEIAAALSTAVTHEGKQYDFEFDFRRANKLVCTEVVYRSFHGVGGIKFELTLKAGRLCLPAEALIDYAIEGKVYKPICVYGVNGNRFYSTEDTARAALISTRKKSQTPSR</sequence>
<reference evidence="1 2" key="1">
    <citation type="submission" date="2019-08" db="EMBL/GenBank/DDBJ databases">
        <title>Deep-cultivation of Planctomycetes and their phenomic and genomic characterization uncovers novel biology.</title>
        <authorList>
            <person name="Wiegand S."/>
            <person name="Jogler M."/>
            <person name="Boedeker C."/>
            <person name="Pinto D."/>
            <person name="Vollmers J."/>
            <person name="Rivas-Marin E."/>
            <person name="Kohn T."/>
            <person name="Peeters S.H."/>
            <person name="Heuer A."/>
            <person name="Rast P."/>
            <person name="Oberbeckmann S."/>
            <person name="Bunk B."/>
            <person name="Jeske O."/>
            <person name="Meyerdierks A."/>
            <person name="Storesund J.E."/>
            <person name="Kallscheuer N."/>
            <person name="Luecker S."/>
            <person name="Lage O.M."/>
            <person name="Pohl T."/>
            <person name="Merkel B.J."/>
            <person name="Hornburger P."/>
            <person name="Mueller R.-W."/>
            <person name="Bruemmer F."/>
            <person name="Labrenz M."/>
            <person name="Spormann A.M."/>
            <person name="Op den Camp H."/>
            <person name="Overmann J."/>
            <person name="Amann R."/>
            <person name="Jetten M.S.M."/>
            <person name="Mascher T."/>
            <person name="Medema M.H."/>
            <person name="Devos D.P."/>
            <person name="Kaster A.-K."/>
            <person name="Ovreas L."/>
            <person name="Rohde M."/>
            <person name="Galperin M.Y."/>
            <person name="Jogler C."/>
        </authorList>
    </citation>
    <scope>NUCLEOTIDE SEQUENCE [LARGE SCALE GENOMIC DNA]</scope>
    <source>
        <strain evidence="1 2">FC18</strain>
    </source>
</reference>